<dbReference type="PANTHER" id="PTHR35797:SF1">
    <property type="entry name" value="PROTEASE"/>
    <property type="match status" value="1"/>
</dbReference>
<keyword evidence="3" id="KW-0645">Protease</keyword>
<reference evidence="3 4" key="1">
    <citation type="submission" date="2018-08" db="EMBL/GenBank/DDBJ databases">
        <title>Genomic Encyclopedia of Archaeal and Bacterial Type Strains, Phase II (KMG-II): from individual species to whole genera.</title>
        <authorList>
            <person name="Goeker M."/>
        </authorList>
    </citation>
    <scope>NUCLEOTIDE SEQUENCE [LARGE SCALE GENOMIC DNA]</scope>
    <source>
        <strain evidence="3 4">DSM 5002</strain>
    </source>
</reference>
<keyword evidence="1" id="KW-0812">Transmembrane</keyword>
<dbReference type="GO" id="GO:0004175">
    <property type="term" value="F:endopeptidase activity"/>
    <property type="evidence" value="ECO:0007669"/>
    <property type="project" value="UniProtKB-ARBA"/>
</dbReference>
<feature type="transmembrane region" description="Helical" evidence="1">
    <location>
        <begin position="147"/>
        <end position="167"/>
    </location>
</feature>
<dbReference type="InterPro" id="IPR042150">
    <property type="entry name" value="MmRce1-like"/>
</dbReference>
<dbReference type="RefSeq" id="WP_119060179.1">
    <property type="nucleotide sequence ID" value="NZ_QXDF01000001.1"/>
</dbReference>
<dbReference type="GO" id="GO:0006508">
    <property type="term" value="P:proteolysis"/>
    <property type="evidence" value="ECO:0007669"/>
    <property type="project" value="UniProtKB-KW"/>
</dbReference>
<accession>A0A397Q611</accession>
<feature type="domain" description="CAAX prenyl protease 2/Lysostaphin resistance protein A-like" evidence="2">
    <location>
        <begin position="119"/>
        <end position="224"/>
    </location>
</feature>
<feature type="transmembrane region" description="Helical" evidence="1">
    <location>
        <begin position="76"/>
        <end position="97"/>
    </location>
</feature>
<evidence type="ECO:0000259" key="2">
    <source>
        <dbReference type="Pfam" id="PF02517"/>
    </source>
</evidence>
<dbReference type="GO" id="GO:0080120">
    <property type="term" value="P:CAAX-box protein maturation"/>
    <property type="evidence" value="ECO:0007669"/>
    <property type="project" value="UniProtKB-ARBA"/>
</dbReference>
<gene>
    <name evidence="3" type="ORF">BXY53_0304</name>
</gene>
<dbReference type="AlphaFoldDB" id="A0A397Q611"/>
<evidence type="ECO:0000313" key="3">
    <source>
        <dbReference type="EMBL" id="RIA55245.1"/>
    </source>
</evidence>
<evidence type="ECO:0000256" key="1">
    <source>
        <dbReference type="SAM" id="Phobius"/>
    </source>
</evidence>
<dbReference type="EMBL" id="QXDF01000001">
    <property type="protein sequence ID" value="RIA55245.1"/>
    <property type="molecule type" value="Genomic_DNA"/>
</dbReference>
<dbReference type="OrthoDB" id="7961632at2"/>
<feature type="transmembrane region" description="Helical" evidence="1">
    <location>
        <begin position="237"/>
        <end position="256"/>
    </location>
</feature>
<feature type="transmembrane region" description="Helical" evidence="1">
    <location>
        <begin position="34"/>
        <end position="55"/>
    </location>
</feature>
<feature type="transmembrane region" description="Helical" evidence="1">
    <location>
        <begin position="117"/>
        <end position="135"/>
    </location>
</feature>
<dbReference type="PANTHER" id="PTHR35797">
    <property type="entry name" value="PROTEASE-RELATED"/>
    <property type="match status" value="1"/>
</dbReference>
<feature type="transmembrane region" description="Helical" evidence="1">
    <location>
        <begin position="187"/>
        <end position="205"/>
    </location>
</feature>
<dbReference type="Pfam" id="PF02517">
    <property type="entry name" value="Rce1-like"/>
    <property type="match status" value="1"/>
</dbReference>
<keyword evidence="4" id="KW-1185">Reference proteome</keyword>
<sequence>MAFGYFAFVLGWSWSFWSVPVVLGGDPWAMPNVAFIYAGGAGPLLGGLVFTYARGGRYGLRDLGARLTGVRRIGTMWWLVVLGLIPLIEAAAALIAGKVSAAPPMVFAPLLRNLADPAAFLALAGFTLLLGPLPEEIGWRGFALDALQARFAPILASLILAAGWGAWHAPLFLMDGYYAPFGGPPPPVQFAYDILLTTLLMTWIFNHTGRSVLAAVLFHFMGNFSEEIVVPSDSGDMIATILTTLVVAVVMASGGLRRPALA</sequence>
<keyword evidence="1" id="KW-0472">Membrane</keyword>
<feature type="transmembrane region" description="Helical" evidence="1">
    <location>
        <begin position="212"/>
        <end position="231"/>
    </location>
</feature>
<organism evidence="3 4">
    <name type="scientific">Dichotomicrobium thermohalophilum</name>
    <dbReference type="NCBI Taxonomy" id="933063"/>
    <lineage>
        <taxon>Bacteria</taxon>
        <taxon>Pseudomonadati</taxon>
        <taxon>Pseudomonadota</taxon>
        <taxon>Alphaproteobacteria</taxon>
        <taxon>Hyphomicrobiales</taxon>
        <taxon>Hyphomicrobiaceae</taxon>
        <taxon>Dichotomicrobium</taxon>
    </lineage>
</organism>
<proteinExistence type="predicted"/>
<keyword evidence="3" id="KW-0378">Hydrolase</keyword>
<evidence type="ECO:0000313" key="4">
    <source>
        <dbReference type="Proteomes" id="UP000266273"/>
    </source>
</evidence>
<dbReference type="Proteomes" id="UP000266273">
    <property type="component" value="Unassembled WGS sequence"/>
</dbReference>
<keyword evidence="1" id="KW-1133">Transmembrane helix</keyword>
<comment type="caution">
    <text evidence="3">The sequence shown here is derived from an EMBL/GenBank/DDBJ whole genome shotgun (WGS) entry which is preliminary data.</text>
</comment>
<protein>
    <submittedName>
        <fullName evidence="3">CAAX prenyl protease-like protein</fullName>
    </submittedName>
</protein>
<name>A0A397Q611_9HYPH</name>
<dbReference type="InterPro" id="IPR003675">
    <property type="entry name" value="Rce1/LyrA-like_dom"/>
</dbReference>